<dbReference type="KEGG" id="bhc:JFL75_19920"/>
<sequence length="54" mass="6117">MKLTAAEYSIGIGGANVSFVCIPYWDDDSFYIFVQDSTGTEMFKVTWEGLFSDY</sequence>
<dbReference type="RefSeq" id="WP_215626473.1">
    <property type="nucleotide sequence ID" value="NZ_CP067089.2"/>
</dbReference>
<keyword evidence="2" id="KW-1185">Reference proteome</keyword>
<accession>A0A7T8BBF1</accession>
<protein>
    <submittedName>
        <fullName evidence="1">Uncharacterized protein</fullName>
    </submittedName>
</protein>
<dbReference type="AlphaFoldDB" id="A0A7T8BBF1"/>
<proteinExistence type="predicted"/>
<dbReference type="Proteomes" id="UP000595917">
    <property type="component" value="Chromosome"/>
</dbReference>
<reference evidence="1" key="1">
    <citation type="submission" date="2021-01" db="EMBL/GenBank/DDBJ databases">
        <title>Description of Breznakiella homolactica.</title>
        <authorList>
            <person name="Song Y."/>
            <person name="Brune A."/>
        </authorList>
    </citation>
    <scope>NUCLEOTIDE SEQUENCE</scope>
    <source>
        <strain evidence="1">RmG30</strain>
    </source>
</reference>
<evidence type="ECO:0000313" key="1">
    <source>
        <dbReference type="EMBL" id="QQO09168.1"/>
    </source>
</evidence>
<dbReference type="EMBL" id="CP067089">
    <property type="protein sequence ID" value="QQO09168.1"/>
    <property type="molecule type" value="Genomic_DNA"/>
</dbReference>
<name>A0A7T8BBF1_9SPIR</name>
<gene>
    <name evidence="1" type="ORF">JFL75_19920</name>
</gene>
<organism evidence="1 2">
    <name type="scientific">Breznakiella homolactica</name>
    <dbReference type="NCBI Taxonomy" id="2798577"/>
    <lineage>
        <taxon>Bacteria</taxon>
        <taxon>Pseudomonadati</taxon>
        <taxon>Spirochaetota</taxon>
        <taxon>Spirochaetia</taxon>
        <taxon>Spirochaetales</taxon>
        <taxon>Breznakiellaceae</taxon>
        <taxon>Breznakiella</taxon>
    </lineage>
</organism>
<evidence type="ECO:0000313" key="2">
    <source>
        <dbReference type="Proteomes" id="UP000595917"/>
    </source>
</evidence>